<dbReference type="RefSeq" id="WP_381510941.1">
    <property type="nucleotide sequence ID" value="NZ_JBHUEL010000002.1"/>
</dbReference>
<proteinExistence type="predicted"/>
<feature type="signal peptide" evidence="1">
    <location>
        <begin position="1"/>
        <end position="24"/>
    </location>
</feature>
<comment type="caution">
    <text evidence="3">The sequence shown here is derived from an EMBL/GenBank/DDBJ whole genome shotgun (WGS) entry which is preliminary data.</text>
</comment>
<dbReference type="Pfam" id="PF04264">
    <property type="entry name" value="YceI"/>
    <property type="match status" value="1"/>
</dbReference>
<keyword evidence="4" id="KW-1185">Reference proteome</keyword>
<dbReference type="EMBL" id="JBHUEL010000002">
    <property type="protein sequence ID" value="MFD1765606.1"/>
    <property type="molecule type" value="Genomic_DNA"/>
</dbReference>
<evidence type="ECO:0000259" key="2">
    <source>
        <dbReference type="SMART" id="SM00867"/>
    </source>
</evidence>
<dbReference type="PANTHER" id="PTHR34406">
    <property type="entry name" value="PROTEIN YCEI"/>
    <property type="match status" value="1"/>
</dbReference>
<accession>A0ABW4MA74</accession>
<feature type="domain" description="Lipid/polyisoprenoid-binding YceI-like" evidence="2">
    <location>
        <begin position="28"/>
        <end position="191"/>
    </location>
</feature>
<dbReference type="InterPro" id="IPR036761">
    <property type="entry name" value="TTHA0802/YceI-like_sf"/>
</dbReference>
<protein>
    <submittedName>
        <fullName evidence="3">YceI family protein</fullName>
    </submittedName>
</protein>
<dbReference type="Gene3D" id="2.40.128.110">
    <property type="entry name" value="Lipid/polyisoprenoid-binding, YceI-like"/>
    <property type="match status" value="1"/>
</dbReference>
<dbReference type="SUPFAM" id="SSF101874">
    <property type="entry name" value="YceI-like"/>
    <property type="match status" value="1"/>
</dbReference>
<dbReference type="PANTHER" id="PTHR34406:SF1">
    <property type="entry name" value="PROTEIN YCEI"/>
    <property type="match status" value="1"/>
</dbReference>
<name>A0ABW4MA74_9SPHN</name>
<keyword evidence="1" id="KW-0732">Signal</keyword>
<sequence>MQWKTAKWMVAVGLLCASSLGSTASTYRFNLDPESSSVDAKVAFMGIGNRKAYFPAMRGKVVLSPERMNEIDLDVSIDATQLKAEDGLTTGRLKGKDFFYVAKYPVVRFEGKVLSMTSPTAGTVSGELTARGVTRPVNLNLSFSAPPAQADGKDTIRLTGVTTINRRDFGMTAYSLVVGKKVTITIKTKLVPG</sequence>
<dbReference type="SMART" id="SM00867">
    <property type="entry name" value="YceI"/>
    <property type="match status" value="1"/>
</dbReference>
<feature type="chain" id="PRO_5046087078" evidence="1">
    <location>
        <begin position="25"/>
        <end position="193"/>
    </location>
</feature>
<evidence type="ECO:0000313" key="3">
    <source>
        <dbReference type="EMBL" id="MFD1765606.1"/>
    </source>
</evidence>
<dbReference type="InterPro" id="IPR007372">
    <property type="entry name" value="Lipid/polyisoprenoid-bd_YceI"/>
</dbReference>
<evidence type="ECO:0000313" key="4">
    <source>
        <dbReference type="Proteomes" id="UP001597215"/>
    </source>
</evidence>
<reference evidence="4" key="1">
    <citation type="journal article" date="2019" name="Int. J. Syst. Evol. Microbiol.">
        <title>The Global Catalogue of Microorganisms (GCM) 10K type strain sequencing project: providing services to taxonomists for standard genome sequencing and annotation.</title>
        <authorList>
            <consortium name="The Broad Institute Genomics Platform"/>
            <consortium name="The Broad Institute Genome Sequencing Center for Infectious Disease"/>
            <person name="Wu L."/>
            <person name="Ma J."/>
        </authorList>
    </citation>
    <scope>NUCLEOTIDE SEQUENCE [LARGE SCALE GENOMIC DNA]</scope>
    <source>
        <strain evidence="4">CGMCC 1.12449</strain>
    </source>
</reference>
<evidence type="ECO:0000256" key="1">
    <source>
        <dbReference type="SAM" id="SignalP"/>
    </source>
</evidence>
<dbReference type="Proteomes" id="UP001597215">
    <property type="component" value="Unassembled WGS sequence"/>
</dbReference>
<organism evidence="3 4">
    <name type="scientific">Sphingorhabdus buctiana</name>
    <dbReference type="NCBI Taxonomy" id="1508805"/>
    <lineage>
        <taxon>Bacteria</taxon>
        <taxon>Pseudomonadati</taxon>
        <taxon>Pseudomonadota</taxon>
        <taxon>Alphaproteobacteria</taxon>
        <taxon>Sphingomonadales</taxon>
        <taxon>Sphingomonadaceae</taxon>
        <taxon>Sphingorhabdus</taxon>
    </lineage>
</organism>
<gene>
    <name evidence="3" type="ORF">ACFSAG_01960</name>
</gene>